<evidence type="ECO:0000313" key="1">
    <source>
        <dbReference type="EMBL" id="KPW84070.1"/>
    </source>
</evidence>
<accession>A0A0N8R1I3</accession>
<comment type="caution">
    <text evidence="1">The sequence shown here is derived from an EMBL/GenBank/DDBJ whole genome shotgun (WGS) entry which is preliminary data.</text>
</comment>
<evidence type="ECO:0000313" key="2">
    <source>
        <dbReference type="Proteomes" id="UP000050411"/>
    </source>
</evidence>
<gene>
    <name evidence="1" type="ORF">ALO92_100490</name>
</gene>
<name>A0A0N8R1I3_9PSED</name>
<dbReference type="EMBL" id="LJQB01000061">
    <property type="protein sequence ID" value="KPW84070.1"/>
    <property type="molecule type" value="Genomic_DNA"/>
</dbReference>
<dbReference type="Proteomes" id="UP000050411">
    <property type="component" value="Unassembled WGS sequence"/>
</dbReference>
<reference evidence="1 2" key="1">
    <citation type="submission" date="2015-09" db="EMBL/GenBank/DDBJ databases">
        <title>Genome announcement of multiple Pseudomonas syringae strains.</title>
        <authorList>
            <person name="Thakur S."/>
            <person name="Wang P.W."/>
            <person name="Gong Y."/>
            <person name="Weir B.S."/>
            <person name="Guttman D.S."/>
        </authorList>
    </citation>
    <scope>NUCLEOTIDE SEQUENCE [LARGE SCALE GENOMIC DNA]</scope>
    <source>
        <strain evidence="1 2">ICMP19117</strain>
    </source>
</reference>
<dbReference type="PATRIC" id="fig|200452.3.peg.1783"/>
<protein>
    <submittedName>
        <fullName evidence="1">Uncharacterized protein</fullName>
    </submittedName>
</protein>
<sequence>MHYKIIAHSAGWAYTAAEPRLIACKTVVTDDSIVSTDDQVF</sequence>
<proteinExistence type="predicted"/>
<organism evidence="1 2">
    <name type="scientific">Pseudomonas congelans</name>
    <dbReference type="NCBI Taxonomy" id="200452"/>
    <lineage>
        <taxon>Bacteria</taxon>
        <taxon>Pseudomonadati</taxon>
        <taxon>Pseudomonadota</taxon>
        <taxon>Gammaproteobacteria</taxon>
        <taxon>Pseudomonadales</taxon>
        <taxon>Pseudomonadaceae</taxon>
        <taxon>Pseudomonas</taxon>
    </lineage>
</organism>
<dbReference type="AlphaFoldDB" id="A0A0N8R1I3"/>